<protein>
    <submittedName>
        <fullName evidence="2">Uncharacterized protein</fullName>
    </submittedName>
</protein>
<comment type="caution">
    <text evidence="2">The sequence shown here is derived from an EMBL/GenBank/DDBJ whole genome shotgun (WGS) entry which is preliminary data.</text>
</comment>
<feature type="compositionally biased region" description="Basic and acidic residues" evidence="1">
    <location>
        <begin position="404"/>
        <end position="415"/>
    </location>
</feature>
<evidence type="ECO:0000313" key="3">
    <source>
        <dbReference type="Proteomes" id="UP000317940"/>
    </source>
</evidence>
<organism evidence="2 3">
    <name type="scientific">Kitasatospora viridis</name>
    <dbReference type="NCBI Taxonomy" id="281105"/>
    <lineage>
        <taxon>Bacteria</taxon>
        <taxon>Bacillati</taxon>
        <taxon>Actinomycetota</taxon>
        <taxon>Actinomycetes</taxon>
        <taxon>Kitasatosporales</taxon>
        <taxon>Streptomycetaceae</taxon>
        <taxon>Kitasatospora</taxon>
    </lineage>
</organism>
<name>A0A561UCQ9_9ACTN</name>
<feature type="compositionally biased region" description="Acidic residues" evidence="1">
    <location>
        <begin position="394"/>
        <end position="403"/>
    </location>
</feature>
<proteinExistence type="predicted"/>
<evidence type="ECO:0000256" key="1">
    <source>
        <dbReference type="SAM" id="MobiDB-lite"/>
    </source>
</evidence>
<feature type="compositionally biased region" description="Acidic residues" evidence="1">
    <location>
        <begin position="118"/>
        <end position="130"/>
    </location>
</feature>
<gene>
    <name evidence="2" type="ORF">FHX73_11911</name>
</gene>
<dbReference type="RefSeq" id="WP_145903405.1">
    <property type="nucleotide sequence ID" value="NZ_BAAAMZ010000036.1"/>
</dbReference>
<feature type="region of interest" description="Disordered" evidence="1">
    <location>
        <begin position="243"/>
        <end position="264"/>
    </location>
</feature>
<keyword evidence="3" id="KW-1185">Reference proteome</keyword>
<evidence type="ECO:0000313" key="2">
    <source>
        <dbReference type="EMBL" id="TWF97136.1"/>
    </source>
</evidence>
<sequence length="485" mass="52809">MPEHQLTASPRDFLCEHTPSKSRVLALLAHDDGPDSLQAVLTCRDPELAYRAAELLRRTLSRAAGARHTESVDGLCGQLPDAPGSSLRQAVAHVLAGTWPAAAGTLIAWPEGSAHEEPDQEDGADSEGSGDNDAAPESGAPARGEARLRDLPGQVVRIATLREFHVHDRQALLDAAGEQGWEPMPADQLDEDDPHDVVGAVMWLADPPADVDGADALTERSHISLLRRNKGDEVAEWSAEPVVADFGPGPRAAKAGESPEHSRGEELPDFAALFPVEPPHCEDPECEEESCLWQLTPRTADLLHTALSLLADEAYDDAEGLGDGRLVPDKHEGDWGVFSRLPKLTFATDLQWRRRFARAADDLADDLERGHWPRPTCTAEELALHLAIADAGESADELGDDSDGTEHGTHSTLPTHRDDYDFGACTDMFFQDTDVLMLYSSRFDGIEDPDDDANRQLGVGDLRAQAWFEPFGNITARDPHRGFRR</sequence>
<reference evidence="2 3" key="1">
    <citation type="submission" date="2019-06" db="EMBL/GenBank/DDBJ databases">
        <title>Sequencing the genomes of 1000 actinobacteria strains.</title>
        <authorList>
            <person name="Klenk H.-P."/>
        </authorList>
    </citation>
    <scope>NUCLEOTIDE SEQUENCE [LARGE SCALE GENOMIC DNA]</scope>
    <source>
        <strain evidence="2 3">DSM 44826</strain>
    </source>
</reference>
<dbReference type="EMBL" id="VIWT01000001">
    <property type="protein sequence ID" value="TWF97136.1"/>
    <property type="molecule type" value="Genomic_DNA"/>
</dbReference>
<dbReference type="OrthoDB" id="5144858at2"/>
<feature type="region of interest" description="Disordered" evidence="1">
    <location>
        <begin position="113"/>
        <end position="148"/>
    </location>
</feature>
<feature type="region of interest" description="Disordered" evidence="1">
    <location>
        <begin position="394"/>
        <end position="415"/>
    </location>
</feature>
<dbReference type="AlphaFoldDB" id="A0A561UCQ9"/>
<accession>A0A561UCQ9</accession>
<dbReference type="Proteomes" id="UP000317940">
    <property type="component" value="Unassembled WGS sequence"/>
</dbReference>